<keyword evidence="1" id="KW-0175">Coiled coil</keyword>
<organism evidence="3 4">
    <name type="scientific">Parasulfitobacter algicola</name>
    <dbReference type="NCBI Taxonomy" id="2614809"/>
    <lineage>
        <taxon>Bacteria</taxon>
        <taxon>Pseudomonadati</taxon>
        <taxon>Pseudomonadota</taxon>
        <taxon>Alphaproteobacteria</taxon>
        <taxon>Rhodobacterales</taxon>
        <taxon>Roseobacteraceae</taxon>
        <taxon>Parasulfitobacter</taxon>
    </lineage>
</organism>
<feature type="transmembrane region" description="Helical" evidence="2">
    <location>
        <begin position="102"/>
        <end position="121"/>
    </location>
</feature>
<name>A0ABX2IMQ1_9RHOB</name>
<feature type="transmembrane region" description="Helical" evidence="2">
    <location>
        <begin position="42"/>
        <end position="61"/>
    </location>
</feature>
<comment type="caution">
    <text evidence="3">The sequence shown here is derived from an EMBL/GenBank/DDBJ whole genome shotgun (WGS) entry which is preliminary data.</text>
</comment>
<feature type="transmembrane region" description="Helical" evidence="2">
    <location>
        <begin position="12"/>
        <end position="36"/>
    </location>
</feature>
<feature type="transmembrane region" description="Helical" evidence="2">
    <location>
        <begin position="73"/>
        <end position="96"/>
    </location>
</feature>
<keyword evidence="2" id="KW-1133">Transmembrane helix</keyword>
<evidence type="ECO:0000256" key="1">
    <source>
        <dbReference type="SAM" id="Coils"/>
    </source>
</evidence>
<dbReference type="RefSeq" id="WP_174135882.1">
    <property type="nucleotide sequence ID" value="NZ_JABUFE010000002.1"/>
</dbReference>
<sequence>MFGVSLPLSTWFILIGGALLALIIPFSIIGSFTSFLPEPFDLIASNLLAGIGFPVLLCYLHSRKMFGRGLGSVFFRIYTWFYLVLGLFSISMGFLSNEAPNLAGIMFGVIMLATGLGMLWWSRRTAIKLQAAYADEAEQRAAAEREEQIQIQAEAIARAEAMKEH</sequence>
<reference evidence="3 4" key="1">
    <citation type="submission" date="2020-06" db="EMBL/GenBank/DDBJ databases">
        <title>Sulfitobacter algicola sp. nov., isolated from green algae.</title>
        <authorList>
            <person name="Wang C."/>
        </authorList>
    </citation>
    <scope>NUCLEOTIDE SEQUENCE [LARGE SCALE GENOMIC DNA]</scope>
    <source>
        <strain evidence="3 4">1151</strain>
    </source>
</reference>
<dbReference type="EMBL" id="JABUFE010000002">
    <property type="protein sequence ID" value="NSX54154.1"/>
    <property type="molecule type" value="Genomic_DNA"/>
</dbReference>
<gene>
    <name evidence="3" type="ORF">HRQ87_05000</name>
</gene>
<evidence type="ECO:0000256" key="2">
    <source>
        <dbReference type="SAM" id="Phobius"/>
    </source>
</evidence>
<protein>
    <submittedName>
        <fullName evidence="3">Uncharacterized protein</fullName>
    </submittedName>
</protein>
<proteinExistence type="predicted"/>
<feature type="coiled-coil region" evidence="1">
    <location>
        <begin position="126"/>
        <end position="154"/>
    </location>
</feature>
<dbReference type="Proteomes" id="UP000777935">
    <property type="component" value="Unassembled WGS sequence"/>
</dbReference>
<keyword evidence="2" id="KW-0472">Membrane</keyword>
<accession>A0ABX2IMQ1</accession>
<evidence type="ECO:0000313" key="4">
    <source>
        <dbReference type="Proteomes" id="UP000777935"/>
    </source>
</evidence>
<evidence type="ECO:0000313" key="3">
    <source>
        <dbReference type="EMBL" id="NSX54154.1"/>
    </source>
</evidence>
<keyword evidence="4" id="KW-1185">Reference proteome</keyword>
<keyword evidence="2" id="KW-0812">Transmembrane</keyword>